<comment type="caution">
    <text evidence="2">The sequence shown here is derived from an EMBL/GenBank/DDBJ whole genome shotgun (WGS) entry which is preliminary data.</text>
</comment>
<proteinExistence type="predicted"/>
<dbReference type="EMBL" id="JAGIZB010000002">
    <property type="protein sequence ID" value="MBP0443833.1"/>
    <property type="molecule type" value="Genomic_DNA"/>
</dbReference>
<dbReference type="InterPro" id="IPR029057">
    <property type="entry name" value="PRTase-like"/>
</dbReference>
<dbReference type="Gene3D" id="3.40.50.2020">
    <property type="match status" value="1"/>
</dbReference>
<evidence type="ECO:0000313" key="3">
    <source>
        <dbReference type="Proteomes" id="UP000681594"/>
    </source>
</evidence>
<dbReference type="InterPro" id="IPR000836">
    <property type="entry name" value="PRTase_dom"/>
</dbReference>
<dbReference type="SUPFAM" id="SSF53271">
    <property type="entry name" value="PRTase-like"/>
    <property type="match status" value="1"/>
</dbReference>
<evidence type="ECO:0000259" key="1">
    <source>
        <dbReference type="Pfam" id="PF00156"/>
    </source>
</evidence>
<keyword evidence="2" id="KW-0808">Transferase</keyword>
<evidence type="ECO:0000313" key="2">
    <source>
        <dbReference type="EMBL" id="MBP0443833.1"/>
    </source>
</evidence>
<reference evidence="2 3" key="1">
    <citation type="submission" date="2021-03" db="EMBL/GenBank/DDBJ databases">
        <authorList>
            <person name="So Y."/>
        </authorList>
    </citation>
    <scope>NUCLEOTIDE SEQUENCE [LARGE SCALE GENOMIC DNA]</scope>
    <source>
        <strain evidence="2 3">SSH11</strain>
    </source>
</reference>
<name>A0ABS4AA11_9PROT</name>
<gene>
    <name evidence="2" type="ORF">J8J14_03485</name>
</gene>
<feature type="domain" description="Phosphoribosyltransferase" evidence="1">
    <location>
        <begin position="6"/>
        <end position="173"/>
    </location>
</feature>
<dbReference type="CDD" id="cd06223">
    <property type="entry name" value="PRTases_typeI"/>
    <property type="match status" value="1"/>
</dbReference>
<dbReference type="Gene3D" id="3.30.1310.20">
    <property type="entry name" value="PRTase-like"/>
    <property type="match status" value="1"/>
</dbReference>
<dbReference type="Pfam" id="PF00156">
    <property type="entry name" value="Pribosyltran"/>
    <property type="match status" value="1"/>
</dbReference>
<organism evidence="2 3">
    <name type="scientific">Pararoseomonas baculiformis</name>
    <dbReference type="NCBI Taxonomy" id="2820812"/>
    <lineage>
        <taxon>Bacteria</taxon>
        <taxon>Pseudomonadati</taxon>
        <taxon>Pseudomonadota</taxon>
        <taxon>Alphaproteobacteria</taxon>
        <taxon>Acetobacterales</taxon>
        <taxon>Acetobacteraceae</taxon>
        <taxon>Pararoseomonas</taxon>
    </lineage>
</organism>
<keyword evidence="3" id="KW-1185">Reference proteome</keyword>
<accession>A0ABS4AA11</accession>
<sequence length="219" mass="23187">MFHDRADAGARLAARLRHLRGADPVVLALPRGGVPVAAAIAEALDAPLDLLLVRKIGAPGMPELAAGALVDGTPPSIVLNEEILRRLRITDAYLEAETARQRAELERRRAAYLRGRAPVPLTGRTVVVVDDGVATGATMRAALRGLAEAGAARRIVLAVPVAPPEVAEALRRLCDEAVILETPPDFQAVGLHYGRFDQTGDEEVTTLLDRAAARIAGGR</sequence>
<dbReference type="GO" id="GO:0016757">
    <property type="term" value="F:glycosyltransferase activity"/>
    <property type="evidence" value="ECO:0007669"/>
    <property type="project" value="UniProtKB-KW"/>
</dbReference>
<keyword evidence="2" id="KW-0328">Glycosyltransferase</keyword>
<dbReference type="Proteomes" id="UP000681594">
    <property type="component" value="Unassembled WGS sequence"/>
</dbReference>
<protein>
    <submittedName>
        <fullName evidence="2">Phosphoribosyltransferase</fullName>
    </submittedName>
</protein>